<protein>
    <submittedName>
        <fullName evidence="2">Uncharacterized protein</fullName>
    </submittedName>
</protein>
<evidence type="ECO:0000313" key="3">
    <source>
        <dbReference type="Proteomes" id="UP001224890"/>
    </source>
</evidence>
<dbReference type="Proteomes" id="UP001224890">
    <property type="component" value="Unassembled WGS sequence"/>
</dbReference>
<organism evidence="2 3">
    <name type="scientific">Colletotrichum godetiae</name>
    <dbReference type="NCBI Taxonomy" id="1209918"/>
    <lineage>
        <taxon>Eukaryota</taxon>
        <taxon>Fungi</taxon>
        <taxon>Dikarya</taxon>
        <taxon>Ascomycota</taxon>
        <taxon>Pezizomycotina</taxon>
        <taxon>Sordariomycetes</taxon>
        <taxon>Hypocreomycetidae</taxon>
        <taxon>Glomerellales</taxon>
        <taxon>Glomerellaceae</taxon>
        <taxon>Colletotrichum</taxon>
        <taxon>Colletotrichum acutatum species complex</taxon>
    </lineage>
</organism>
<accession>A0AAJ0APQ5</accession>
<dbReference type="RefSeq" id="XP_060431804.1">
    <property type="nucleotide sequence ID" value="XM_060572122.1"/>
</dbReference>
<proteinExistence type="predicted"/>
<dbReference type="EMBL" id="JAHMHR010000013">
    <property type="protein sequence ID" value="KAK1688109.1"/>
    <property type="molecule type" value="Genomic_DNA"/>
</dbReference>
<name>A0AAJ0APQ5_9PEZI</name>
<evidence type="ECO:0000256" key="1">
    <source>
        <dbReference type="SAM" id="MobiDB-lite"/>
    </source>
</evidence>
<keyword evidence="3" id="KW-1185">Reference proteome</keyword>
<feature type="compositionally biased region" description="Polar residues" evidence="1">
    <location>
        <begin position="134"/>
        <end position="150"/>
    </location>
</feature>
<sequence>MSKPSGIAGVAAHSQVGDGHVGTSSNGGGGADGLFACGLDLGFGEDDEDDQLTLVLKVRRCRRVGSDDVDDDTDWYEIAAARYPRVRRGAALAIECIMSFGMRSIRIRLFADAKCVSFTVLGFQPDAGVYSDGVASQHSQTEPRSTSPIKQNERKKRIRCHQSWSLKESRPPPPSPGLPPSALAADLGPGAERE</sequence>
<gene>
    <name evidence="2" type="ORF">BDP55DRAFT_630220</name>
</gene>
<evidence type="ECO:0000313" key="2">
    <source>
        <dbReference type="EMBL" id="KAK1688109.1"/>
    </source>
</evidence>
<dbReference type="GeneID" id="85456648"/>
<reference evidence="2" key="1">
    <citation type="submission" date="2021-06" db="EMBL/GenBank/DDBJ databases">
        <title>Comparative genomics, transcriptomics and evolutionary studies reveal genomic signatures of adaptation to plant cell wall in hemibiotrophic fungi.</title>
        <authorList>
            <consortium name="DOE Joint Genome Institute"/>
            <person name="Baroncelli R."/>
            <person name="Diaz J.F."/>
            <person name="Benocci T."/>
            <person name="Peng M."/>
            <person name="Battaglia E."/>
            <person name="Haridas S."/>
            <person name="Andreopoulos W."/>
            <person name="Labutti K."/>
            <person name="Pangilinan J."/>
            <person name="Floch G.L."/>
            <person name="Makela M.R."/>
            <person name="Henrissat B."/>
            <person name="Grigoriev I.V."/>
            <person name="Crouch J.A."/>
            <person name="De Vries R.P."/>
            <person name="Sukno S.A."/>
            <person name="Thon M.R."/>
        </authorList>
    </citation>
    <scope>NUCLEOTIDE SEQUENCE</scope>
    <source>
        <strain evidence="2">CBS 193.32</strain>
    </source>
</reference>
<dbReference type="AlphaFoldDB" id="A0AAJ0APQ5"/>
<feature type="compositionally biased region" description="Low complexity" evidence="1">
    <location>
        <begin position="180"/>
        <end position="194"/>
    </location>
</feature>
<feature type="region of interest" description="Disordered" evidence="1">
    <location>
        <begin position="132"/>
        <end position="194"/>
    </location>
</feature>
<comment type="caution">
    <text evidence="2">The sequence shown here is derived from an EMBL/GenBank/DDBJ whole genome shotgun (WGS) entry which is preliminary data.</text>
</comment>